<keyword evidence="1" id="KW-0472">Membrane</keyword>
<evidence type="ECO:0000259" key="2">
    <source>
        <dbReference type="Pfam" id="PF20545"/>
    </source>
</evidence>
<sequence>MNAIKKFIARLLLHPYLRVLIILFSIIGISQFSYFKDIENDYFGYGLSITGIIIIWFLLDFIAILLLKKPQQKVEIPTLFISWLKEKAGITTGVVLAFSFIVAAIWLISFGYNKYQDYQNNKPIDYAAALADNSVESWERYLKQNPNSIDRMEIEERIIRLETETILKHKDTGKLPISNKQSKYYSSISHIQVNNGTGCVLTMRYVGNNVMKIVIPVGQTYKISLDSGNYAVAASACNSNYGSYEEFSGNHNVKYYMTR</sequence>
<dbReference type="Pfam" id="PF20545">
    <property type="entry name" value="DUF6759"/>
    <property type="match status" value="1"/>
</dbReference>
<dbReference type="RefSeq" id="WP_015433056.1">
    <property type="nucleotide sequence ID" value="NZ_CP006954.1"/>
</dbReference>
<evidence type="ECO:0000313" key="4">
    <source>
        <dbReference type="Proteomes" id="UP000019091"/>
    </source>
</evidence>
<protein>
    <recommendedName>
        <fullName evidence="2">DUF6759 domain-containing protein</fullName>
    </recommendedName>
</protein>
<feature type="transmembrane region" description="Helical" evidence="1">
    <location>
        <begin position="42"/>
        <end position="67"/>
    </location>
</feature>
<feature type="transmembrane region" description="Helical" evidence="1">
    <location>
        <begin position="88"/>
        <end position="112"/>
    </location>
</feature>
<dbReference type="EMBL" id="CP006954">
    <property type="protein sequence ID" value="AHG81283.1"/>
    <property type="molecule type" value="Genomic_DNA"/>
</dbReference>
<keyword evidence="1" id="KW-1133">Transmembrane helix</keyword>
<proteinExistence type="predicted"/>
<dbReference type="KEGG" id="btre:F542_5650"/>
<dbReference type="OrthoDB" id="1419307at2"/>
<feature type="domain" description="DUF6759" evidence="2">
    <location>
        <begin position="185"/>
        <end position="253"/>
    </location>
</feature>
<keyword evidence="1" id="KW-0812">Transmembrane</keyword>
<name>A0A4V7I8C9_BIBTR</name>
<dbReference type="InterPro" id="IPR046647">
    <property type="entry name" value="DUF6759"/>
</dbReference>
<gene>
    <name evidence="3" type="ORF">F542_5650</name>
</gene>
<dbReference type="AlphaFoldDB" id="A0A4V7I8C9"/>
<accession>A0A4V7I8C9</accession>
<organism evidence="3 4">
    <name type="scientific">Bibersteinia trehalosi USDA-ARS-USMARC-188</name>
    <dbReference type="NCBI Taxonomy" id="1263829"/>
    <lineage>
        <taxon>Bacteria</taxon>
        <taxon>Pseudomonadati</taxon>
        <taxon>Pseudomonadota</taxon>
        <taxon>Gammaproteobacteria</taxon>
        <taxon>Pasteurellales</taxon>
        <taxon>Pasteurellaceae</taxon>
        <taxon>Bibersteinia</taxon>
    </lineage>
</organism>
<evidence type="ECO:0000313" key="3">
    <source>
        <dbReference type="EMBL" id="AHG81283.1"/>
    </source>
</evidence>
<dbReference type="Proteomes" id="UP000019091">
    <property type="component" value="Chromosome"/>
</dbReference>
<reference evidence="3 4" key="1">
    <citation type="journal article" date="2014" name="Genome Announc.">
        <title>Complete Closed Genome Sequences of Three Bibersteinia trehalosi Nasopharyngeal Isolates from Cattle with Shipping Fever.</title>
        <authorList>
            <person name="Harhay G.P."/>
            <person name="McVey D.S."/>
            <person name="Koren S."/>
            <person name="Phillippy A.M."/>
            <person name="Bono J."/>
            <person name="Harhay D.M."/>
            <person name="Clawson M.L."/>
            <person name="Heaton M.P."/>
            <person name="Chitko-McKown C.G."/>
            <person name="Korlach J."/>
            <person name="Smith T.P."/>
        </authorList>
    </citation>
    <scope>NUCLEOTIDE SEQUENCE [LARGE SCALE GENOMIC DNA]</scope>
    <source>
        <strain evidence="3 4">USDA-ARS-USMARC-188</strain>
    </source>
</reference>
<feature type="transmembrane region" description="Helical" evidence="1">
    <location>
        <begin position="12"/>
        <end position="30"/>
    </location>
</feature>
<evidence type="ECO:0000256" key="1">
    <source>
        <dbReference type="SAM" id="Phobius"/>
    </source>
</evidence>